<accession>A0A2Z7CYI0</accession>
<dbReference type="EMBL" id="KQ991340">
    <property type="protein sequence ID" value="KZV52031.1"/>
    <property type="molecule type" value="Genomic_DNA"/>
</dbReference>
<keyword evidence="2" id="KW-1185">Reference proteome</keyword>
<sequence>MGNSSAYVSATVGSRSIEKTVLLMSASSHMFRGNSDACVSATFESITIKKTVLLTSFHFIVFNGKRSDYVSITDRGISPVVDKEMNKFVDREQVTVETMSIDDLLLQISDELLLPSITAVELTKIRLGESLNFGDVQERDLYSASLPRISSHDKGKGILVEDEPVRGNPAREVVELI</sequence>
<evidence type="ECO:0000313" key="1">
    <source>
        <dbReference type="EMBL" id="KZV52031.1"/>
    </source>
</evidence>
<organism evidence="1 2">
    <name type="scientific">Dorcoceras hygrometricum</name>
    <dbReference type="NCBI Taxonomy" id="472368"/>
    <lineage>
        <taxon>Eukaryota</taxon>
        <taxon>Viridiplantae</taxon>
        <taxon>Streptophyta</taxon>
        <taxon>Embryophyta</taxon>
        <taxon>Tracheophyta</taxon>
        <taxon>Spermatophyta</taxon>
        <taxon>Magnoliopsida</taxon>
        <taxon>eudicotyledons</taxon>
        <taxon>Gunneridae</taxon>
        <taxon>Pentapetalae</taxon>
        <taxon>asterids</taxon>
        <taxon>lamiids</taxon>
        <taxon>Lamiales</taxon>
        <taxon>Gesneriaceae</taxon>
        <taxon>Didymocarpoideae</taxon>
        <taxon>Trichosporeae</taxon>
        <taxon>Loxocarpinae</taxon>
        <taxon>Dorcoceras</taxon>
    </lineage>
</organism>
<evidence type="ECO:0000313" key="2">
    <source>
        <dbReference type="Proteomes" id="UP000250235"/>
    </source>
</evidence>
<proteinExistence type="predicted"/>
<gene>
    <name evidence="1" type="ORF">F511_43587</name>
</gene>
<dbReference type="AlphaFoldDB" id="A0A2Z7CYI0"/>
<reference evidence="1 2" key="1">
    <citation type="journal article" date="2015" name="Proc. Natl. Acad. Sci. U.S.A.">
        <title>The resurrection genome of Boea hygrometrica: A blueprint for survival of dehydration.</title>
        <authorList>
            <person name="Xiao L."/>
            <person name="Yang G."/>
            <person name="Zhang L."/>
            <person name="Yang X."/>
            <person name="Zhao S."/>
            <person name="Ji Z."/>
            <person name="Zhou Q."/>
            <person name="Hu M."/>
            <person name="Wang Y."/>
            <person name="Chen M."/>
            <person name="Xu Y."/>
            <person name="Jin H."/>
            <person name="Xiao X."/>
            <person name="Hu G."/>
            <person name="Bao F."/>
            <person name="Hu Y."/>
            <person name="Wan P."/>
            <person name="Li L."/>
            <person name="Deng X."/>
            <person name="Kuang T."/>
            <person name="Xiang C."/>
            <person name="Zhu J.K."/>
            <person name="Oliver M.J."/>
            <person name="He Y."/>
        </authorList>
    </citation>
    <scope>NUCLEOTIDE SEQUENCE [LARGE SCALE GENOMIC DNA]</scope>
    <source>
        <strain evidence="2">cv. XS01</strain>
    </source>
</reference>
<dbReference type="Proteomes" id="UP000250235">
    <property type="component" value="Unassembled WGS sequence"/>
</dbReference>
<protein>
    <submittedName>
        <fullName evidence="1">Uncharacterized protein</fullName>
    </submittedName>
</protein>
<name>A0A2Z7CYI0_9LAMI</name>